<dbReference type="RefSeq" id="WP_034635544.1">
    <property type="nucleotide sequence ID" value="NZ_CBCSJC010000002.1"/>
</dbReference>
<name>A0A073K4S5_9BACI</name>
<gene>
    <name evidence="6" type="ORF">BAMA_01890</name>
</gene>
<evidence type="ECO:0000256" key="4">
    <source>
        <dbReference type="ARBA" id="ARBA00023136"/>
    </source>
</evidence>
<feature type="transmembrane region" description="Helical" evidence="5">
    <location>
        <begin position="211"/>
        <end position="227"/>
    </location>
</feature>
<evidence type="ECO:0000256" key="2">
    <source>
        <dbReference type="ARBA" id="ARBA00022692"/>
    </source>
</evidence>
<feature type="transmembrane region" description="Helical" evidence="5">
    <location>
        <begin position="112"/>
        <end position="131"/>
    </location>
</feature>
<comment type="caution">
    <text evidence="6">The sequence shown here is derived from an EMBL/GenBank/DDBJ whole genome shotgun (WGS) entry which is preliminary data.</text>
</comment>
<keyword evidence="4 5" id="KW-0472">Membrane</keyword>
<feature type="transmembrane region" description="Helical" evidence="5">
    <location>
        <begin position="422"/>
        <end position="440"/>
    </location>
</feature>
<dbReference type="PANTHER" id="PTHR43424:SF1">
    <property type="entry name" value="LOCUS PUTATIVE PROTEIN 1-RELATED"/>
    <property type="match status" value="1"/>
</dbReference>
<keyword evidence="2 5" id="KW-0812">Transmembrane</keyword>
<sequence length="484" mass="55706">MQKSIFKNILYKITLNIFNVILPLLVGPYAYRALGAQSMGTVNSADTIFNYFYIFAVFGIYQYGLREVSLIKHDTKKVNQLFTSLYMINITTSLLALVAFLSFSYIGYGNEAVFPVLVIFGFNFISNMFYVEWLNEAHENYDFITIKTIFVRLTYVVLLFLLVHTSEDYMQFAGLLALSTFLNHFISFVYIKRRVRFDFSNITIIPHLKPLLLVVIFSNANILYTQLDRFLLFEYLGPKYVAFYVMAFQMMTIINTLMMSVIQVTIPRLSYLSGNANEREYETLLNKISKVYFITLFPSALGLILIAHSAVVIYGGAEFAYAGDTLAIFALYMVSLGLESILANQIIYVKKKEHILVRFLFICGAINLVLNIALIYFDVFTPATAILTTTISNCVLIVLEYVYVKRNLKVNYTFFDIDKLKYLFYSLPFIPLTYVVSIFFKDPIPFTAITILVNILAYAIILFITKDEILNLFLDKVRNKFKKA</sequence>
<dbReference type="InterPro" id="IPR002797">
    <property type="entry name" value="Polysacc_synth"/>
</dbReference>
<proteinExistence type="predicted"/>
<dbReference type="STRING" id="574376.BAMA_01890"/>
<evidence type="ECO:0000313" key="6">
    <source>
        <dbReference type="EMBL" id="KEK21546.1"/>
    </source>
</evidence>
<dbReference type="OrthoDB" id="9815702at2"/>
<dbReference type="PANTHER" id="PTHR43424">
    <property type="entry name" value="LOCUS PUTATIVE PROTEIN 1-RELATED"/>
    <property type="match status" value="1"/>
</dbReference>
<feature type="transmembrane region" description="Helical" evidence="5">
    <location>
        <begin position="169"/>
        <end position="191"/>
    </location>
</feature>
<feature type="transmembrane region" description="Helical" evidence="5">
    <location>
        <begin position="446"/>
        <end position="464"/>
    </location>
</feature>
<organism evidence="6 7">
    <name type="scientific">Bacillus manliponensis</name>
    <dbReference type="NCBI Taxonomy" id="574376"/>
    <lineage>
        <taxon>Bacteria</taxon>
        <taxon>Bacillati</taxon>
        <taxon>Bacillota</taxon>
        <taxon>Bacilli</taxon>
        <taxon>Bacillales</taxon>
        <taxon>Bacillaceae</taxon>
        <taxon>Bacillus</taxon>
        <taxon>Bacillus cereus group</taxon>
    </lineage>
</organism>
<feature type="transmembrane region" description="Helical" evidence="5">
    <location>
        <begin position="355"/>
        <end position="377"/>
    </location>
</feature>
<dbReference type="Pfam" id="PF01943">
    <property type="entry name" value="Polysacc_synt"/>
    <property type="match status" value="1"/>
</dbReference>
<comment type="subcellular location">
    <subcellularLocation>
        <location evidence="1">Membrane</location>
        <topology evidence="1">Multi-pass membrane protein</topology>
    </subcellularLocation>
</comment>
<reference evidence="6 7" key="1">
    <citation type="submission" date="2014-06" db="EMBL/GenBank/DDBJ databases">
        <title>Draft genome sequence of Bacillus manliponensis JCM 15802 (MCCC 1A00708).</title>
        <authorList>
            <person name="Lai Q."/>
            <person name="Liu Y."/>
            <person name="Shao Z."/>
        </authorList>
    </citation>
    <scope>NUCLEOTIDE SEQUENCE [LARGE SCALE GENOMIC DNA]</scope>
    <source>
        <strain evidence="6 7">JCM 15802</strain>
    </source>
</reference>
<feature type="transmembrane region" description="Helical" evidence="5">
    <location>
        <begin position="383"/>
        <end position="402"/>
    </location>
</feature>
<evidence type="ECO:0000256" key="1">
    <source>
        <dbReference type="ARBA" id="ARBA00004141"/>
    </source>
</evidence>
<keyword evidence="7" id="KW-1185">Reference proteome</keyword>
<dbReference type="EMBL" id="JOTN01000001">
    <property type="protein sequence ID" value="KEK21546.1"/>
    <property type="molecule type" value="Genomic_DNA"/>
</dbReference>
<dbReference type="AlphaFoldDB" id="A0A073K4S5"/>
<feature type="transmembrane region" description="Helical" evidence="5">
    <location>
        <begin position="143"/>
        <end position="163"/>
    </location>
</feature>
<accession>A0A073K4S5</accession>
<dbReference type="eggNOG" id="COG2244">
    <property type="taxonomic scope" value="Bacteria"/>
</dbReference>
<evidence type="ECO:0000313" key="7">
    <source>
        <dbReference type="Proteomes" id="UP000027822"/>
    </source>
</evidence>
<protein>
    <submittedName>
        <fullName evidence="6">Capsular biosynthesis protein</fullName>
    </submittedName>
</protein>
<evidence type="ECO:0000256" key="3">
    <source>
        <dbReference type="ARBA" id="ARBA00022989"/>
    </source>
</evidence>
<dbReference type="InterPro" id="IPR052556">
    <property type="entry name" value="PolySynth_Transporter"/>
</dbReference>
<dbReference type="Proteomes" id="UP000027822">
    <property type="component" value="Unassembled WGS sequence"/>
</dbReference>
<feature type="transmembrane region" description="Helical" evidence="5">
    <location>
        <begin position="247"/>
        <end position="270"/>
    </location>
</feature>
<evidence type="ECO:0000256" key="5">
    <source>
        <dbReference type="SAM" id="Phobius"/>
    </source>
</evidence>
<dbReference type="GO" id="GO:0016020">
    <property type="term" value="C:membrane"/>
    <property type="evidence" value="ECO:0007669"/>
    <property type="project" value="UniProtKB-SubCell"/>
</dbReference>
<feature type="transmembrane region" description="Helical" evidence="5">
    <location>
        <begin position="326"/>
        <end position="343"/>
    </location>
</feature>
<feature type="transmembrane region" description="Helical" evidence="5">
    <location>
        <begin position="86"/>
        <end position="106"/>
    </location>
</feature>
<keyword evidence="3 5" id="KW-1133">Transmembrane helix</keyword>
<feature type="transmembrane region" description="Helical" evidence="5">
    <location>
        <begin position="48"/>
        <end position="65"/>
    </location>
</feature>
<feature type="transmembrane region" description="Helical" evidence="5">
    <location>
        <begin position="291"/>
        <end position="314"/>
    </location>
</feature>
<feature type="transmembrane region" description="Helical" evidence="5">
    <location>
        <begin position="9"/>
        <end position="28"/>
    </location>
</feature>